<dbReference type="AlphaFoldDB" id="A0AAV6U6P6"/>
<keyword evidence="2" id="KW-1185">Reference proteome</keyword>
<organism evidence="1 2">
    <name type="scientific">Oedothorax gibbosus</name>
    <dbReference type="NCBI Taxonomy" id="931172"/>
    <lineage>
        <taxon>Eukaryota</taxon>
        <taxon>Metazoa</taxon>
        <taxon>Ecdysozoa</taxon>
        <taxon>Arthropoda</taxon>
        <taxon>Chelicerata</taxon>
        <taxon>Arachnida</taxon>
        <taxon>Araneae</taxon>
        <taxon>Araneomorphae</taxon>
        <taxon>Entelegynae</taxon>
        <taxon>Araneoidea</taxon>
        <taxon>Linyphiidae</taxon>
        <taxon>Erigoninae</taxon>
        <taxon>Oedothorax</taxon>
    </lineage>
</organism>
<dbReference type="SUPFAM" id="SSF53098">
    <property type="entry name" value="Ribonuclease H-like"/>
    <property type="match status" value="1"/>
</dbReference>
<reference evidence="1 2" key="1">
    <citation type="journal article" date="2022" name="Nat. Ecol. Evol.">
        <title>A masculinizing supergene underlies an exaggerated male reproductive morph in a spider.</title>
        <authorList>
            <person name="Hendrickx F."/>
            <person name="De Corte Z."/>
            <person name="Sonet G."/>
            <person name="Van Belleghem S.M."/>
            <person name="Kostlbacher S."/>
            <person name="Vangestel C."/>
        </authorList>
    </citation>
    <scope>NUCLEOTIDE SEQUENCE [LARGE SCALE GENOMIC DNA]</scope>
    <source>
        <strain evidence="1">W744_W776</strain>
    </source>
</reference>
<dbReference type="InterPro" id="IPR012337">
    <property type="entry name" value="RNaseH-like_sf"/>
</dbReference>
<dbReference type="PANTHER" id="PTHR37162">
    <property type="entry name" value="HAT FAMILY DIMERISATION DOMAINCONTAINING PROTEIN-RELATED"/>
    <property type="match status" value="1"/>
</dbReference>
<protein>
    <submittedName>
        <fullName evidence="1">Uncharacterized protein</fullName>
    </submittedName>
</protein>
<gene>
    <name evidence="1" type="ORF">JTE90_016351</name>
</gene>
<proteinExistence type="predicted"/>
<dbReference type="PANTHER" id="PTHR37162:SF1">
    <property type="entry name" value="BED-TYPE DOMAIN-CONTAINING PROTEIN"/>
    <property type="match status" value="1"/>
</dbReference>
<name>A0AAV6U6P6_9ARAC</name>
<evidence type="ECO:0000313" key="1">
    <source>
        <dbReference type="EMBL" id="KAG8179977.1"/>
    </source>
</evidence>
<evidence type="ECO:0000313" key="2">
    <source>
        <dbReference type="Proteomes" id="UP000827092"/>
    </source>
</evidence>
<comment type="caution">
    <text evidence="1">The sequence shown here is derived from an EMBL/GenBank/DDBJ whole genome shotgun (WGS) entry which is preliminary data.</text>
</comment>
<accession>A0AAV6U6P6</accession>
<dbReference type="Proteomes" id="UP000827092">
    <property type="component" value="Unassembled WGS sequence"/>
</dbReference>
<sequence>MDEKNDIKTRFFDMFEVKSKSAQSLYDSLKECITSKGIPFENLVGFSSDTTNAMVGEHNSVFSHLKQESPYIACIKCSCHMIHLAASKACLNLPKHVEDLLRNLGAHFNRSYGRQLAFKEFQEFFRVEIHKILSPAATRWLSLKACVDRVLEQYEPLKAYLREACFEDPSYTIQTMFDTMDNQFTKVYLEFMSYVLGILVDFNLLFQSDKPLLHQLKPQVEKMLKDICSNFIDMKYLKKTHILEVQHAEPRIQLPYNKLYLGVAASESLHDLQQNTAVEAKDIDHFFKSILKFILNLLVW</sequence>
<dbReference type="EMBL" id="JAFNEN010000593">
    <property type="protein sequence ID" value="KAG8179977.1"/>
    <property type="molecule type" value="Genomic_DNA"/>
</dbReference>